<evidence type="ECO:0000313" key="1">
    <source>
        <dbReference type="EMBL" id="KAK8229204.1"/>
    </source>
</evidence>
<organism evidence="1 2">
    <name type="scientific">Phyllosticta capitalensis</name>
    <dbReference type="NCBI Taxonomy" id="121624"/>
    <lineage>
        <taxon>Eukaryota</taxon>
        <taxon>Fungi</taxon>
        <taxon>Dikarya</taxon>
        <taxon>Ascomycota</taxon>
        <taxon>Pezizomycotina</taxon>
        <taxon>Dothideomycetes</taxon>
        <taxon>Dothideomycetes incertae sedis</taxon>
        <taxon>Botryosphaeriales</taxon>
        <taxon>Phyllostictaceae</taxon>
        <taxon>Phyllosticta</taxon>
    </lineage>
</organism>
<evidence type="ECO:0000313" key="2">
    <source>
        <dbReference type="Proteomes" id="UP001492380"/>
    </source>
</evidence>
<gene>
    <name evidence="1" type="ORF">HDK90DRAFT_350279</name>
</gene>
<dbReference type="EMBL" id="JBBWRZ010000009">
    <property type="protein sequence ID" value="KAK8229204.1"/>
    <property type="molecule type" value="Genomic_DNA"/>
</dbReference>
<dbReference type="Proteomes" id="UP001492380">
    <property type="component" value="Unassembled WGS sequence"/>
</dbReference>
<sequence>MQSSTFLMNQFRLTATTTAAQAVLVTTSASLAVTAMTRARPSTATVHDDAVDAMNALGRIFNEQRVTLRNDNSDQKFKGLPANIYQGSVRSEANHLVSIFPPPQRRARPGVWHQQVEVQCAVPGLHQQCQSSTGKAQVGSALFTFERRSTTGQAASFCGRHESLYRSLYWTRLPLRSEGPHWRWTR</sequence>
<name>A0ABR1YHG3_9PEZI</name>
<proteinExistence type="predicted"/>
<protein>
    <submittedName>
        <fullName evidence="1">Uncharacterized protein</fullName>
    </submittedName>
</protein>
<comment type="caution">
    <text evidence="1">The sequence shown here is derived from an EMBL/GenBank/DDBJ whole genome shotgun (WGS) entry which is preliminary data.</text>
</comment>
<keyword evidence="2" id="KW-1185">Reference proteome</keyword>
<accession>A0ABR1YHG3</accession>
<reference evidence="1 2" key="1">
    <citation type="submission" date="2024-04" db="EMBL/GenBank/DDBJ databases">
        <title>Phyllosticta paracitricarpa is synonymous to the EU quarantine fungus P. citricarpa based on phylogenomic analyses.</title>
        <authorList>
            <consortium name="Lawrence Berkeley National Laboratory"/>
            <person name="Van Ingen-Buijs V.A."/>
            <person name="Van Westerhoven A.C."/>
            <person name="Haridas S."/>
            <person name="Skiadas P."/>
            <person name="Martin F."/>
            <person name="Groenewald J.Z."/>
            <person name="Crous P.W."/>
            <person name="Seidl M.F."/>
        </authorList>
    </citation>
    <scope>NUCLEOTIDE SEQUENCE [LARGE SCALE GENOMIC DNA]</scope>
    <source>
        <strain evidence="1 2">CBS 123374</strain>
    </source>
</reference>